<evidence type="ECO:0000256" key="3">
    <source>
        <dbReference type="ARBA" id="ARBA00012239"/>
    </source>
</evidence>
<evidence type="ECO:0000259" key="11">
    <source>
        <dbReference type="Pfam" id="PF00266"/>
    </source>
</evidence>
<evidence type="ECO:0000256" key="10">
    <source>
        <dbReference type="RuleBase" id="RU004504"/>
    </source>
</evidence>
<comment type="catalytic activity">
    <reaction evidence="9">
        <text>(sulfur carrier)-H + L-cysteine = (sulfur carrier)-SH + L-alanine</text>
        <dbReference type="Rhea" id="RHEA:43892"/>
        <dbReference type="Rhea" id="RHEA-COMP:14737"/>
        <dbReference type="Rhea" id="RHEA-COMP:14739"/>
        <dbReference type="ChEBI" id="CHEBI:29917"/>
        <dbReference type="ChEBI" id="CHEBI:35235"/>
        <dbReference type="ChEBI" id="CHEBI:57972"/>
        <dbReference type="ChEBI" id="CHEBI:64428"/>
        <dbReference type="EC" id="2.8.1.7"/>
    </reaction>
</comment>
<dbReference type="Pfam" id="PF00266">
    <property type="entry name" value="Aminotran_5"/>
    <property type="match status" value="1"/>
</dbReference>
<dbReference type="InterPro" id="IPR000192">
    <property type="entry name" value="Aminotrans_V_dom"/>
</dbReference>
<evidence type="ECO:0000313" key="13">
    <source>
        <dbReference type="Proteomes" id="UP000266506"/>
    </source>
</evidence>
<dbReference type="InterPro" id="IPR016454">
    <property type="entry name" value="Cysteine_dSase"/>
</dbReference>
<comment type="caution">
    <text evidence="12">The sequence shown here is derived from an EMBL/GenBank/DDBJ whole genome shotgun (WGS) entry which is preliminary data.</text>
</comment>
<organism evidence="12 13">
    <name type="scientific">Anaeroplasma bactoclasticum</name>
    <dbReference type="NCBI Taxonomy" id="2088"/>
    <lineage>
        <taxon>Bacteria</taxon>
        <taxon>Bacillati</taxon>
        <taxon>Mycoplasmatota</taxon>
        <taxon>Mollicutes</taxon>
        <taxon>Anaeroplasmatales</taxon>
        <taxon>Anaeroplasmataceae</taxon>
        <taxon>Anaeroplasma</taxon>
    </lineage>
</organism>
<evidence type="ECO:0000256" key="6">
    <source>
        <dbReference type="ARBA" id="ARBA00022898"/>
    </source>
</evidence>
<dbReference type="FunCoup" id="A0A397RZV1">
    <property type="interactions" value="316"/>
</dbReference>
<dbReference type="Gene3D" id="3.90.1150.10">
    <property type="entry name" value="Aspartate Aminotransferase, domain 1"/>
    <property type="match status" value="1"/>
</dbReference>
<protein>
    <recommendedName>
        <fullName evidence="3">cysteine desulfurase</fullName>
        <ecNumber evidence="3">2.8.1.7</ecNumber>
    </recommendedName>
</protein>
<dbReference type="PANTHER" id="PTHR11601">
    <property type="entry name" value="CYSTEINE DESULFURYLASE FAMILY MEMBER"/>
    <property type="match status" value="1"/>
</dbReference>
<comment type="similarity">
    <text evidence="2">Belongs to the class-V pyridoxal-phosphate-dependent aminotransferase family. NifS/IscS subfamily.</text>
</comment>
<dbReference type="RefSeq" id="WP_119015908.1">
    <property type="nucleotide sequence ID" value="NZ_QXEV01000005.1"/>
</dbReference>
<evidence type="ECO:0000256" key="8">
    <source>
        <dbReference type="ARBA" id="ARBA00023014"/>
    </source>
</evidence>
<comment type="cofactor">
    <cofactor evidence="1 10">
        <name>pyridoxal 5'-phosphate</name>
        <dbReference type="ChEBI" id="CHEBI:597326"/>
    </cofactor>
</comment>
<dbReference type="InterPro" id="IPR015424">
    <property type="entry name" value="PyrdxlP-dep_Trfase"/>
</dbReference>
<accession>A0A397RZV1</accession>
<keyword evidence="13" id="KW-1185">Reference proteome</keyword>
<evidence type="ECO:0000256" key="9">
    <source>
        <dbReference type="ARBA" id="ARBA00050776"/>
    </source>
</evidence>
<gene>
    <name evidence="12" type="ORF">EI71_00742</name>
</gene>
<evidence type="ECO:0000256" key="2">
    <source>
        <dbReference type="ARBA" id="ARBA00006490"/>
    </source>
</evidence>
<dbReference type="EC" id="2.8.1.7" evidence="3"/>
<feature type="domain" description="Aminotransferase class V" evidence="11">
    <location>
        <begin position="4"/>
        <end position="364"/>
    </location>
</feature>
<name>A0A397RZV1_9MOLU</name>
<evidence type="ECO:0000313" key="12">
    <source>
        <dbReference type="EMBL" id="RIA77959.1"/>
    </source>
</evidence>
<keyword evidence="8" id="KW-0411">Iron-sulfur</keyword>
<dbReference type="InterPro" id="IPR015422">
    <property type="entry name" value="PyrdxlP-dep_Trfase_small"/>
</dbReference>
<dbReference type="OrthoDB" id="9804366at2"/>
<dbReference type="InterPro" id="IPR020578">
    <property type="entry name" value="Aminotrans_V_PyrdxlP_BS"/>
</dbReference>
<dbReference type="GO" id="GO:0031071">
    <property type="term" value="F:cysteine desulfurase activity"/>
    <property type="evidence" value="ECO:0007669"/>
    <property type="project" value="UniProtKB-EC"/>
</dbReference>
<dbReference type="GO" id="GO:0046872">
    <property type="term" value="F:metal ion binding"/>
    <property type="evidence" value="ECO:0007669"/>
    <property type="project" value="UniProtKB-KW"/>
</dbReference>
<keyword evidence="7" id="KW-0408">Iron</keyword>
<dbReference type="EMBL" id="QXEV01000005">
    <property type="protein sequence ID" value="RIA77959.1"/>
    <property type="molecule type" value="Genomic_DNA"/>
</dbReference>
<evidence type="ECO:0000256" key="1">
    <source>
        <dbReference type="ARBA" id="ARBA00001933"/>
    </source>
</evidence>
<dbReference type="AlphaFoldDB" id="A0A397RZV1"/>
<sequence length="387" mass="42583">MNKIYADNAATTKLSLSAFEEMKKYLIDDYSNPSQPYSFSKKSKLALKNARKMIAEYINASPEEIFFTSGGSESDNWAIKCFGLSNDVRNIFTSEIEHHAVLNSCEAVNHSFVKLKVDSNGIVNKETLEKALAQEKEQVASCETSFVSIMMANNEIGTIEPIKELAQTAHKYGACFHTDAVQCVGHMKIDVKELDVDMLSASAHKFNGPKGIGFLYIKKGTILHQLINGGAQENGYRAGTENVASIVGMATALKENLDNLDANVKHITEVENAFVSKLIEYKIDFIRNGAEYHMPGIVNISIKDSNGEMLLHRLDLMGIYISTGSACDSVNNQVSHVIKAIRVPQDYSEGTIRISFGKDNTIEDAIAIADAIKKVIDGNSIINKKRS</sequence>
<evidence type="ECO:0000256" key="7">
    <source>
        <dbReference type="ARBA" id="ARBA00023004"/>
    </source>
</evidence>
<dbReference type="PIRSF" id="PIRSF005572">
    <property type="entry name" value="NifS"/>
    <property type="match status" value="1"/>
</dbReference>
<evidence type="ECO:0000256" key="5">
    <source>
        <dbReference type="ARBA" id="ARBA00022723"/>
    </source>
</evidence>
<dbReference type="SUPFAM" id="SSF53383">
    <property type="entry name" value="PLP-dependent transferases"/>
    <property type="match status" value="1"/>
</dbReference>
<dbReference type="Gene3D" id="1.10.260.50">
    <property type="match status" value="1"/>
</dbReference>
<dbReference type="InParanoid" id="A0A397RZV1"/>
<dbReference type="Proteomes" id="UP000266506">
    <property type="component" value="Unassembled WGS sequence"/>
</dbReference>
<evidence type="ECO:0000256" key="4">
    <source>
        <dbReference type="ARBA" id="ARBA00022679"/>
    </source>
</evidence>
<dbReference type="PANTHER" id="PTHR11601:SF34">
    <property type="entry name" value="CYSTEINE DESULFURASE"/>
    <property type="match status" value="1"/>
</dbReference>
<keyword evidence="6" id="KW-0663">Pyridoxal phosphate</keyword>
<dbReference type="InterPro" id="IPR015421">
    <property type="entry name" value="PyrdxlP-dep_Trfase_major"/>
</dbReference>
<dbReference type="PROSITE" id="PS00595">
    <property type="entry name" value="AA_TRANSFER_CLASS_5"/>
    <property type="match status" value="1"/>
</dbReference>
<dbReference type="Gene3D" id="3.40.640.10">
    <property type="entry name" value="Type I PLP-dependent aspartate aminotransferase-like (Major domain)"/>
    <property type="match status" value="1"/>
</dbReference>
<proteinExistence type="inferred from homology"/>
<keyword evidence="4" id="KW-0808">Transferase</keyword>
<reference evidence="12 13" key="1">
    <citation type="submission" date="2018-08" db="EMBL/GenBank/DDBJ databases">
        <title>Genomic Encyclopedia of Archaeal and Bacterial Type Strains, Phase II (KMG-II): from individual species to whole genera.</title>
        <authorList>
            <person name="Goeker M."/>
        </authorList>
    </citation>
    <scope>NUCLEOTIDE SEQUENCE [LARGE SCALE GENOMIC DNA]</scope>
    <source>
        <strain evidence="12 13">ATCC 27112</strain>
    </source>
</reference>
<keyword evidence="5" id="KW-0479">Metal-binding</keyword>
<dbReference type="GO" id="GO:0051536">
    <property type="term" value="F:iron-sulfur cluster binding"/>
    <property type="evidence" value="ECO:0007669"/>
    <property type="project" value="UniProtKB-KW"/>
</dbReference>